<dbReference type="AlphaFoldDB" id="X1DT05"/>
<organism evidence="1">
    <name type="scientific">marine sediment metagenome</name>
    <dbReference type="NCBI Taxonomy" id="412755"/>
    <lineage>
        <taxon>unclassified sequences</taxon>
        <taxon>metagenomes</taxon>
        <taxon>ecological metagenomes</taxon>
    </lineage>
</organism>
<dbReference type="InterPro" id="IPR029063">
    <property type="entry name" value="SAM-dependent_MTases_sf"/>
</dbReference>
<sequence length="49" mass="5677">FSYKETISVLKEVVRVLKRKGKLVIVVPNLKYAAKRILEDTKNQDCKVD</sequence>
<protein>
    <submittedName>
        <fullName evidence="1">Uncharacterized protein</fullName>
    </submittedName>
</protein>
<reference evidence="1" key="1">
    <citation type="journal article" date="2014" name="Front. Microbiol.">
        <title>High frequency of phylogenetically diverse reductive dehalogenase-homologous genes in deep subseafloor sedimentary metagenomes.</title>
        <authorList>
            <person name="Kawai M."/>
            <person name="Futagami T."/>
            <person name="Toyoda A."/>
            <person name="Takaki Y."/>
            <person name="Nishi S."/>
            <person name="Hori S."/>
            <person name="Arai W."/>
            <person name="Tsubouchi T."/>
            <person name="Morono Y."/>
            <person name="Uchiyama I."/>
            <person name="Ito T."/>
            <person name="Fujiyama A."/>
            <person name="Inagaki F."/>
            <person name="Takami H."/>
        </authorList>
    </citation>
    <scope>NUCLEOTIDE SEQUENCE</scope>
    <source>
        <strain evidence="1">Expedition CK06-06</strain>
    </source>
</reference>
<dbReference type="Gene3D" id="3.40.50.150">
    <property type="entry name" value="Vaccinia Virus protein VP39"/>
    <property type="match status" value="1"/>
</dbReference>
<name>X1DT05_9ZZZZ</name>
<feature type="non-terminal residue" evidence="1">
    <location>
        <position position="1"/>
    </location>
</feature>
<dbReference type="EMBL" id="BART01039175">
    <property type="protein sequence ID" value="GAH11380.1"/>
    <property type="molecule type" value="Genomic_DNA"/>
</dbReference>
<accession>X1DT05</accession>
<proteinExistence type="predicted"/>
<evidence type="ECO:0000313" key="1">
    <source>
        <dbReference type="EMBL" id="GAH11380.1"/>
    </source>
</evidence>
<gene>
    <name evidence="1" type="ORF">S01H4_64539</name>
</gene>
<comment type="caution">
    <text evidence="1">The sequence shown here is derived from an EMBL/GenBank/DDBJ whole genome shotgun (WGS) entry which is preliminary data.</text>
</comment>